<accession>A0A9N9NH49</accession>
<sequence length="93" mass="10565">DKLDDEAIVALVQEKEAIEEDVETVIKPIIISAEVVKLINNLTSFLTHEESHMQISEKYLCELKVLKECCVNRLLMPKSKQILQVICNQLSNA</sequence>
<proteinExistence type="predicted"/>
<dbReference type="EMBL" id="CAJVPS010030281">
    <property type="protein sequence ID" value="CAG8730584.1"/>
    <property type="molecule type" value="Genomic_DNA"/>
</dbReference>
<reference evidence="1" key="1">
    <citation type="submission" date="2021-06" db="EMBL/GenBank/DDBJ databases">
        <authorList>
            <person name="Kallberg Y."/>
            <person name="Tangrot J."/>
            <person name="Rosling A."/>
        </authorList>
    </citation>
    <scope>NUCLEOTIDE SEQUENCE</scope>
    <source>
        <strain evidence="1">FL130A</strain>
    </source>
</reference>
<dbReference type="Proteomes" id="UP000789508">
    <property type="component" value="Unassembled WGS sequence"/>
</dbReference>
<evidence type="ECO:0000313" key="2">
    <source>
        <dbReference type="Proteomes" id="UP000789508"/>
    </source>
</evidence>
<feature type="non-terminal residue" evidence="1">
    <location>
        <position position="1"/>
    </location>
</feature>
<gene>
    <name evidence="1" type="ORF">ALEPTO_LOCUS12611</name>
</gene>
<name>A0A9N9NH49_9GLOM</name>
<dbReference type="AlphaFoldDB" id="A0A9N9NH49"/>
<keyword evidence="2" id="KW-1185">Reference proteome</keyword>
<comment type="caution">
    <text evidence="1">The sequence shown here is derived from an EMBL/GenBank/DDBJ whole genome shotgun (WGS) entry which is preliminary data.</text>
</comment>
<evidence type="ECO:0000313" key="1">
    <source>
        <dbReference type="EMBL" id="CAG8730584.1"/>
    </source>
</evidence>
<protein>
    <submittedName>
        <fullName evidence="1">12518_t:CDS:1</fullName>
    </submittedName>
</protein>
<organism evidence="1 2">
    <name type="scientific">Ambispora leptoticha</name>
    <dbReference type="NCBI Taxonomy" id="144679"/>
    <lineage>
        <taxon>Eukaryota</taxon>
        <taxon>Fungi</taxon>
        <taxon>Fungi incertae sedis</taxon>
        <taxon>Mucoromycota</taxon>
        <taxon>Glomeromycotina</taxon>
        <taxon>Glomeromycetes</taxon>
        <taxon>Archaeosporales</taxon>
        <taxon>Ambisporaceae</taxon>
        <taxon>Ambispora</taxon>
    </lineage>
</organism>